<evidence type="ECO:0000313" key="3">
    <source>
        <dbReference type="Proteomes" id="UP001454036"/>
    </source>
</evidence>
<sequence>MRVTPWNPYQLVDQETYPDIQLDSHKKYLVRKCASFVCFGRATAGLEKSSPLKVGPTQLQEVLPEGSPPHKEKDTTSPPDVVEQNGAKKKNTVKSSLRKPKDSIEVSWGSNEEHEVLIEEVNKVGSETERRKVKLQVPCGCDEEHEQSCEKGNEVSSQIKRMKVQWMDTAGGELVEIREFEPSDDGRSGDEFDNGNGKTCSCTMM</sequence>
<dbReference type="EMBL" id="BAABME010018298">
    <property type="protein sequence ID" value="GAA0153337.1"/>
    <property type="molecule type" value="Genomic_DNA"/>
</dbReference>
<proteinExistence type="predicted"/>
<feature type="region of interest" description="Disordered" evidence="1">
    <location>
        <begin position="180"/>
        <end position="205"/>
    </location>
</feature>
<comment type="caution">
    <text evidence="2">The sequence shown here is derived from an EMBL/GenBank/DDBJ whole genome shotgun (WGS) entry which is preliminary data.</text>
</comment>
<dbReference type="AlphaFoldDB" id="A0AAV3PNM7"/>
<evidence type="ECO:0000256" key="1">
    <source>
        <dbReference type="SAM" id="MobiDB-lite"/>
    </source>
</evidence>
<organism evidence="2 3">
    <name type="scientific">Lithospermum erythrorhizon</name>
    <name type="common">Purple gromwell</name>
    <name type="synonym">Lithospermum officinale var. erythrorhizon</name>
    <dbReference type="NCBI Taxonomy" id="34254"/>
    <lineage>
        <taxon>Eukaryota</taxon>
        <taxon>Viridiplantae</taxon>
        <taxon>Streptophyta</taxon>
        <taxon>Embryophyta</taxon>
        <taxon>Tracheophyta</taxon>
        <taxon>Spermatophyta</taxon>
        <taxon>Magnoliopsida</taxon>
        <taxon>eudicotyledons</taxon>
        <taxon>Gunneridae</taxon>
        <taxon>Pentapetalae</taxon>
        <taxon>asterids</taxon>
        <taxon>lamiids</taxon>
        <taxon>Boraginales</taxon>
        <taxon>Boraginaceae</taxon>
        <taxon>Boraginoideae</taxon>
        <taxon>Lithospermeae</taxon>
        <taxon>Lithospermum</taxon>
    </lineage>
</organism>
<feature type="compositionally biased region" description="Polar residues" evidence="1">
    <location>
        <begin position="196"/>
        <end position="205"/>
    </location>
</feature>
<evidence type="ECO:0000313" key="2">
    <source>
        <dbReference type="EMBL" id="GAA0153337.1"/>
    </source>
</evidence>
<feature type="region of interest" description="Disordered" evidence="1">
    <location>
        <begin position="60"/>
        <end position="101"/>
    </location>
</feature>
<name>A0AAV3PNM7_LITER</name>
<feature type="compositionally biased region" description="Basic residues" evidence="1">
    <location>
        <begin position="87"/>
        <end position="98"/>
    </location>
</feature>
<keyword evidence="3" id="KW-1185">Reference proteome</keyword>
<gene>
    <name evidence="2" type="ORF">LIER_37657</name>
</gene>
<dbReference type="PANTHER" id="PTHR33401">
    <property type="entry name" value="LIGHT-HARVESTING COMPLEX-LIKE PROTEIN OHP2, CHLOROPLASTIC"/>
    <property type="match status" value="1"/>
</dbReference>
<feature type="compositionally biased region" description="Basic and acidic residues" evidence="1">
    <location>
        <begin position="180"/>
        <end position="190"/>
    </location>
</feature>
<dbReference type="Proteomes" id="UP001454036">
    <property type="component" value="Unassembled WGS sequence"/>
</dbReference>
<accession>A0AAV3PNM7</accession>
<protein>
    <submittedName>
        <fullName evidence="2">Uncharacterized protein</fullName>
    </submittedName>
</protein>
<dbReference type="PANTHER" id="PTHR33401:SF3">
    <property type="entry name" value="LOW AFFINITY POTASSIUM TRANSPORT SYSTEM PROTEIN"/>
    <property type="match status" value="1"/>
</dbReference>
<reference evidence="2 3" key="1">
    <citation type="submission" date="2024-01" db="EMBL/GenBank/DDBJ databases">
        <title>The complete chloroplast genome sequence of Lithospermum erythrorhizon: insights into the phylogenetic relationship among Boraginaceae species and the maternal lineages of purple gromwells.</title>
        <authorList>
            <person name="Okada T."/>
            <person name="Watanabe K."/>
        </authorList>
    </citation>
    <scope>NUCLEOTIDE SEQUENCE [LARGE SCALE GENOMIC DNA]</scope>
</reference>